<accession>A0ABU9CSP5</accession>
<evidence type="ECO:0000313" key="1">
    <source>
        <dbReference type="EMBL" id="MEK8070431.1"/>
    </source>
</evidence>
<comment type="caution">
    <text evidence="1">The sequence shown here is derived from an EMBL/GenBank/DDBJ whole genome shotgun (WGS) entry which is preliminary data.</text>
</comment>
<dbReference type="Proteomes" id="UP001456513">
    <property type="component" value="Unassembled WGS sequence"/>
</dbReference>
<dbReference type="RefSeq" id="WP_341440534.1">
    <property type="nucleotide sequence ID" value="NZ_JBBPCN010000001.1"/>
</dbReference>
<sequence length="479" mass="52147">MSEFSAELNVATAVVDPSDYIAGVKLAVRREFERIDETADLVDTSYFNHSAVPDFVIKWPDKTERRLYLRNSYESIVAANDAVRFNDVKPFVLALRGTERHEGPVEAIERQSQSAPDTLISDPESLDAVSTLGAEESETPVGELIRANLARGGRGLLTSDRVHELMTLQNSEPEAEQSLFSERLSAYFLPEAAAKITRTARLIQVALSSEEVTLPEDSHDVLNVSEMRTIVPWLLQNPDVTESAGFWRYVGSMFSFSDLIEIKEALEHINLSPLVGPNLSSWSGSRASIGLEQLASDNATQAEIDSRADGVWAIYGSTLGVNFGGSRLHLAPSGKSIRGRGGKSAVLWPELTGSLDKFRVSSVSLKGISRSIRVNAEGSDDVSEDVESITESVDDIYYVRSLGLAVPAADSDDNEVTDVHVDFDASIVFADKPVTLAELSSAALRVLRYREPVEESTVEVLTGAMHAKSDAELADPEDG</sequence>
<name>A0ABU9CSP5_9NOCA</name>
<evidence type="ECO:0000313" key="2">
    <source>
        <dbReference type="Proteomes" id="UP001456513"/>
    </source>
</evidence>
<organism evidence="1 2">
    <name type="scientific">Rhodococcus navarretei</name>
    <dbReference type="NCBI Taxonomy" id="3128981"/>
    <lineage>
        <taxon>Bacteria</taxon>
        <taxon>Bacillati</taxon>
        <taxon>Actinomycetota</taxon>
        <taxon>Actinomycetes</taxon>
        <taxon>Mycobacteriales</taxon>
        <taxon>Nocardiaceae</taxon>
        <taxon>Rhodococcus</taxon>
    </lineage>
</organism>
<keyword evidence="2" id="KW-1185">Reference proteome</keyword>
<protein>
    <submittedName>
        <fullName evidence="1">Uncharacterized protein</fullName>
    </submittedName>
</protein>
<dbReference type="EMBL" id="JBBPCN010000001">
    <property type="protein sequence ID" value="MEK8070431.1"/>
    <property type="molecule type" value="Genomic_DNA"/>
</dbReference>
<proteinExistence type="predicted"/>
<gene>
    <name evidence="1" type="ORF">AABD04_06175</name>
</gene>
<reference evidence="1 2" key="1">
    <citation type="submission" date="2024-03" db="EMBL/GenBank/DDBJ databases">
        <title>Rhodococcus navarretei sp. nov. and Pseudarthrobacter quantumdoti sp. nov., two new species with the ability to biosynthesize Quantum Dots isolated from soil samples at Union Glacier, Antarctica.</title>
        <authorList>
            <person name="Vargas M."/>
        </authorList>
    </citation>
    <scope>NUCLEOTIDE SEQUENCE [LARGE SCALE GENOMIC DNA]</scope>
    <source>
        <strain evidence="1 2">EXRC-4A-4</strain>
    </source>
</reference>